<dbReference type="Gene3D" id="3.60.15.10">
    <property type="entry name" value="Ribonuclease Z/Hydroxyacylglutathione hydrolase-like"/>
    <property type="match status" value="1"/>
</dbReference>
<proteinExistence type="predicted"/>
<comment type="caution">
    <text evidence="3">The sequence shown here is derived from an EMBL/GenBank/DDBJ whole genome shotgun (WGS) entry which is preliminary data.</text>
</comment>
<reference evidence="3 4" key="1">
    <citation type="submission" date="2018-05" db="EMBL/GenBank/DDBJ databases">
        <title>The Hungate 1000. A catalogue of reference genomes from the rumen microbiome.</title>
        <authorList>
            <person name="Kelly W."/>
        </authorList>
    </citation>
    <scope>NUCLEOTIDE SEQUENCE [LARGE SCALE GENOMIC DNA]</scope>
    <source>
        <strain evidence="3 4">NLAE-zl-C242</strain>
    </source>
</reference>
<dbReference type="InterPro" id="IPR001279">
    <property type="entry name" value="Metallo-B-lactamas"/>
</dbReference>
<dbReference type="SMART" id="SM00849">
    <property type="entry name" value="Lactamase_B"/>
    <property type="match status" value="1"/>
</dbReference>
<dbReference type="PANTHER" id="PTHR46018">
    <property type="entry name" value="ZINC PHOSPHODIESTERASE ELAC PROTEIN 1"/>
    <property type="match status" value="1"/>
</dbReference>
<protein>
    <submittedName>
        <fullName evidence="3">Ribonuclease Z</fullName>
    </submittedName>
</protein>
<evidence type="ECO:0000256" key="1">
    <source>
        <dbReference type="ARBA" id="ARBA00022759"/>
    </source>
</evidence>
<organism evidence="3 4">
    <name type="scientific">Faecalicatena orotica</name>
    <dbReference type="NCBI Taxonomy" id="1544"/>
    <lineage>
        <taxon>Bacteria</taxon>
        <taxon>Bacillati</taxon>
        <taxon>Bacillota</taxon>
        <taxon>Clostridia</taxon>
        <taxon>Lachnospirales</taxon>
        <taxon>Lachnospiraceae</taxon>
        <taxon>Faecalicatena</taxon>
    </lineage>
</organism>
<dbReference type="AlphaFoldDB" id="A0A2Y9C5Q0"/>
<feature type="domain" description="Metallo-beta-lactamase" evidence="2">
    <location>
        <begin position="17"/>
        <end position="208"/>
    </location>
</feature>
<keyword evidence="1" id="KW-0378">Hydrolase</keyword>
<evidence type="ECO:0000259" key="2">
    <source>
        <dbReference type="SMART" id="SM00849"/>
    </source>
</evidence>
<keyword evidence="4" id="KW-1185">Reference proteome</keyword>
<accession>A0A2Y9C5Q0</accession>
<dbReference type="Pfam" id="PF23023">
    <property type="entry name" value="Anti-Pycsar_Apyc1"/>
    <property type="match status" value="1"/>
</dbReference>
<keyword evidence="1" id="KW-0540">Nuclease</keyword>
<dbReference type="RefSeq" id="WP_109732052.1">
    <property type="nucleotide sequence ID" value="NZ_BAAACK010000009.1"/>
</dbReference>
<evidence type="ECO:0000313" key="4">
    <source>
        <dbReference type="Proteomes" id="UP000245845"/>
    </source>
</evidence>
<dbReference type="Proteomes" id="UP000245845">
    <property type="component" value="Unassembled WGS sequence"/>
</dbReference>
<dbReference type="SUPFAM" id="SSF56281">
    <property type="entry name" value="Metallo-hydrolase/oxidoreductase"/>
    <property type="match status" value="1"/>
</dbReference>
<evidence type="ECO:0000313" key="3">
    <source>
        <dbReference type="EMBL" id="PWJ28247.1"/>
    </source>
</evidence>
<sequence length="276" mass="31302">MKLTILGTGNATVTKCYNTCFVLSDGDRHFLVDAGGGNQILGILDKVDVPLQDIHDIFITHEHIDHLLGLIWLIRMIGQKMNQGKYEGDVRIYCHSDLVPVITTITGLTIQKKVTKHIGERIQLIPLESGDTKKILDCDVTFFDIGSTKAKQFGFTLTTKEGVKLSCCGDEPYNPCEEEYVKGSDWLMHEAFCLFGEADKFKPYEKHHSTVKEACQLAEELKVPNLILYHTEETHLAERKKLYTKEGQEYYRGNLYVPDDGDVFEVQMVGNIRNIQ</sequence>
<dbReference type="PANTHER" id="PTHR46018:SF2">
    <property type="entry name" value="ZINC PHOSPHODIESTERASE ELAC PROTEIN 1"/>
    <property type="match status" value="1"/>
</dbReference>
<dbReference type="EMBL" id="QGDL01000009">
    <property type="protein sequence ID" value="PWJ28247.1"/>
    <property type="molecule type" value="Genomic_DNA"/>
</dbReference>
<keyword evidence="1" id="KW-0255">Endonuclease</keyword>
<dbReference type="InterPro" id="IPR036866">
    <property type="entry name" value="RibonucZ/Hydroxyglut_hydro"/>
</dbReference>
<dbReference type="GO" id="GO:0042781">
    <property type="term" value="F:3'-tRNA processing endoribonuclease activity"/>
    <property type="evidence" value="ECO:0007669"/>
    <property type="project" value="TreeGrafter"/>
</dbReference>
<name>A0A2Y9C5Q0_9FIRM</name>
<dbReference type="OrthoDB" id="9794898at2"/>
<gene>
    <name evidence="3" type="ORF">A8806_109127</name>
</gene>